<keyword evidence="7" id="KW-0597">Phosphoprotein</keyword>
<dbReference type="Pfam" id="PF00072">
    <property type="entry name" value="Response_reg"/>
    <property type="match status" value="1"/>
</dbReference>
<keyword evidence="6" id="KW-0539">Nucleus</keyword>
<dbReference type="SUPFAM" id="SSF52172">
    <property type="entry name" value="CheY-like"/>
    <property type="match status" value="1"/>
</dbReference>
<evidence type="ECO:0000256" key="1">
    <source>
        <dbReference type="ARBA" id="ARBA00004123"/>
    </source>
</evidence>
<accession>A0A9D5HBJ0</accession>
<keyword evidence="10" id="KW-1185">Reference proteome</keyword>
<evidence type="ECO:0000259" key="8">
    <source>
        <dbReference type="PROSITE" id="PS50110"/>
    </source>
</evidence>
<comment type="subcellular location">
    <subcellularLocation>
        <location evidence="1">Nucleus</location>
    </subcellularLocation>
</comment>
<dbReference type="InterPro" id="IPR045279">
    <property type="entry name" value="ARR-like"/>
</dbReference>
<dbReference type="InterPro" id="IPR001789">
    <property type="entry name" value="Sig_transdc_resp-reg_receiver"/>
</dbReference>
<dbReference type="GO" id="GO:0000160">
    <property type="term" value="P:phosphorelay signal transduction system"/>
    <property type="evidence" value="ECO:0007669"/>
    <property type="project" value="UniProtKB-KW"/>
</dbReference>
<name>A0A9D5HBJ0_9LILI</name>
<dbReference type="GO" id="GO:0005634">
    <property type="term" value="C:nucleus"/>
    <property type="evidence" value="ECO:0007669"/>
    <property type="project" value="UniProtKB-SubCell"/>
</dbReference>
<dbReference type="Gene3D" id="1.10.10.60">
    <property type="entry name" value="Homeodomain-like"/>
    <property type="match status" value="1"/>
</dbReference>
<dbReference type="OrthoDB" id="60033at2759"/>
<dbReference type="PANTHER" id="PTHR43874:SF65">
    <property type="entry name" value="TWO-COMPONENT RESPONSE REGULATOR ORR30"/>
    <property type="match status" value="1"/>
</dbReference>
<reference evidence="9" key="2">
    <citation type="journal article" date="2022" name="Hortic Res">
        <title>The genome of Dioscorea zingiberensis sheds light on the biosynthesis, origin and evolution of the medicinally important diosgenin saponins.</title>
        <authorList>
            <person name="Li Y."/>
            <person name="Tan C."/>
            <person name="Li Z."/>
            <person name="Guo J."/>
            <person name="Li S."/>
            <person name="Chen X."/>
            <person name="Wang C."/>
            <person name="Dai X."/>
            <person name="Yang H."/>
            <person name="Song W."/>
            <person name="Hou L."/>
            <person name="Xu J."/>
            <person name="Tong Z."/>
            <person name="Xu A."/>
            <person name="Yuan X."/>
            <person name="Wang W."/>
            <person name="Yang Q."/>
            <person name="Chen L."/>
            <person name="Sun Z."/>
            <person name="Wang K."/>
            <person name="Pan B."/>
            <person name="Chen J."/>
            <person name="Bao Y."/>
            <person name="Liu F."/>
            <person name="Qi X."/>
            <person name="Gang D.R."/>
            <person name="Wen J."/>
            <person name="Li J."/>
        </authorList>
    </citation>
    <scope>NUCLEOTIDE SEQUENCE</scope>
    <source>
        <strain evidence="9">Dzin_1.0</strain>
    </source>
</reference>
<dbReference type="SUPFAM" id="SSF46689">
    <property type="entry name" value="Homeodomain-like"/>
    <property type="match status" value="1"/>
</dbReference>
<dbReference type="GO" id="GO:0003677">
    <property type="term" value="F:DNA binding"/>
    <property type="evidence" value="ECO:0007669"/>
    <property type="project" value="UniProtKB-KW"/>
</dbReference>
<dbReference type="SMART" id="SM00448">
    <property type="entry name" value="REC"/>
    <property type="match status" value="1"/>
</dbReference>
<dbReference type="InterPro" id="IPR011006">
    <property type="entry name" value="CheY-like_superfamily"/>
</dbReference>
<proteinExistence type="predicted"/>
<evidence type="ECO:0000256" key="6">
    <source>
        <dbReference type="ARBA" id="ARBA00023242"/>
    </source>
</evidence>
<reference evidence="9" key="1">
    <citation type="submission" date="2021-03" db="EMBL/GenBank/DDBJ databases">
        <authorList>
            <person name="Li Z."/>
            <person name="Yang C."/>
        </authorList>
    </citation>
    <scope>NUCLEOTIDE SEQUENCE</scope>
    <source>
        <strain evidence="9">Dzin_1.0</strain>
        <tissue evidence="9">Leaf</tissue>
    </source>
</reference>
<gene>
    <name evidence="9" type="ORF">J5N97_023184</name>
</gene>
<sequence>MHEKQQWPFGLRVLLVESNSLYLSLMEHLLSQCDYKVTSCKQVQEAISCVLENQHGIDLIISDVFTPSEDGLLLTLKTVASEFDIPVVFMSWNGETSAVMKFIAYYGACDFLVKPVTTKELKKLWTHVFRKQMADQMKHLFRPESNTTTMSANCFKKRNCDLISSSSMQDDTDELVTDVRYLKKPRLHWTRQLHRQFVAAVNTIGLNKAVPKKIMEIMKVKQLTRDQVASHLQKYKTQMRKLSNSMHGEGVESSSSCQETSLHEFRNTWAEIDEDQSIFLSEVINELHTFETTNVSNF</sequence>
<dbReference type="GO" id="GO:0009736">
    <property type="term" value="P:cytokinin-activated signaling pathway"/>
    <property type="evidence" value="ECO:0007669"/>
    <property type="project" value="InterPro"/>
</dbReference>
<dbReference type="PANTHER" id="PTHR43874">
    <property type="entry name" value="TWO-COMPONENT RESPONSE REGULATOR"/>
    <property type="match status" value="1"/>
</dbReference>
<evidence type="ECO:0000256" key="2">
    <source>
        <dbReference type="ARBA" id="ARBA00023012"/>
    </source>
</evidence>
<protein>
    <recommendedName>
        <fullName evidence="8">Response regulatory domain-containing protein</fullName>
    </recommendedName>
</protein>
<evidence type="ECO:0000256" key="4">
    <source>
        <dbReference type="ARBA" id="ARBA00023125"/>
    </source>
</evidence>
<keyword evidence="4" id="KW-0238">DNA-binding</keyword>
<dbReference type="InterPro" id="IPR009057">
    <property type="entry name" value="Homeodomain-like_sf"/>
</dbReference>
<dbReference type="Pfam" id="PF00249">
    <property type="entry name" value="Myb_DNA-binding"/>
    <property type="match status" value="1"/>
</dbReference>
<dbReference type="EMBL" id="JAGGNH010000006">
    <property type="protein sequence ID" value="KAJ0970307.1"/>
    <property type="molecule type" value="Genomic_DNA"/>
</dbReference>
<dbReference type="NCBIfam" id="TIGR01557">
    <property type="entry name" value="myb_SHAQKYF"/>
    <property type="match status" value="1"/>
</dbReference>
<dbReference type="Proteomes" id="UP001085076">
    <property type="component" value="Miscellaneous, Linkage group lg06"/>
</dbReference>
<evidence type="ECO:0000313" key="10">
    <source>
        <dbReference type="Proteomes" id="UP001085076"/>
    </source>
</evidence>
<dbReference type="InterPro" id="IPR006447">
    <property type="entry name" value="Myb_dom_plants"/>
</dbReference>
<dbReference type="Gene3D" id="3.40.50.2300">
    <property type="match status" value="1"/>
</dbReference>
<keyword evidence="3" id="KW-0805">Transcription regulation</keyword>
<comment type="caution">
    <text evidence="9">The sequence shown here is derived from an EMBL/GenBank/DDBJ whole genome shotgun (WGS) entry which is preliminary data.</text>
</comment>
<feature type="modified residue" description="4-aspartylphosphate" evidence="7">
    <location>
        <position position="63"/>
    </location>
</feature>
<dbReference type="PROSITE" id="PS50110">
    <property type="entry name" value="RESPONSE_REGULATORY"/>
    <property type="match status" value="1"/>
</dbReference>
<feature type="domain" description="Response regulatory" evidence="8">
    <location>
        <begin position="12"/>
        <end position="129"/>
    </location>
</feature>
<dbReference type="FunFam" id="1.10.10.60:FF:000007">
    <property type="entry name" value="Two-component response regulator"/>
    <property type="match status" value="1"/>
</dbReference>
<evidence type="ECO:0000313" key="9">
    <source>
        <dbReference type="EMBL" id="KAJ0970307.1"/>
    </source>
</evidence>
<organism evidence="9 10">
    <name type="scientific">Dioscorea zingiberensis</name>
    <dbReference type="NCBI Taxonomy" id="325984"/>
    <lineage>
        <taxon>Eukaryota</taxon>
        <taxon>Viridiplantae</taxon>
        <taxon>Streptophyta</taxon>
        <taxon>Embryophyta</taxon>
        <taxon>Tracheophyta</taxon>
        <taxon>Spermatophyta</taxon>
        <taxon>Magnoliopsida</taxon>
        <taxon>Liliopsida</taxon>
        <taxon>Dioscoreales</taxon>
        <taxon>Dioscoreaceae</taxon>
        <taxon>Dioscorea</taxon>
    </lineage>
</organism>
<keyword evidence="2" id="KW-0902">Two-component regulatory system</keyword>
<evidence type="ECO:0000256" key="3">
    <source>
        <dbReference type="ARBA" id="ARBA00023015"/>
    </source>
</evidence>
<evidence type="ECO:0000256" key="5">
    <source>
        <dbReference type="ARBA" id="ARBA00023163"/>
    </source>
</evidence>
<dbReference type="AlphaFoldDB" id="A0A9D5HBJ0"/>
<keyword evidence="5" id="KW-0804">Transcription</keyword>
<dbReference type="CDD" id="cd17584">
    <property type="entry name" value="REC_typeB_ARR-like"/>
    <property type="match status" value="1"/>
</dbReference>
<dbReference type="InterPro" id="IPR001005">
    <property type="entry name" value="SANT/Myb"/>
</dbReference>
<evidence type="ECO:0000256" key="7">
    <source>
        <dbReference type="PROSITE-ProRule" id="PRU00169"/>
    </source>
</evidence>